<evidence type="ECO:0000313" key="13">
    <source>
        <dbReference type="Proteomes" id="UP000011668"/>
    </source>
</evidence>
<keyword evidence="5" id="KW-0479">Metal-binding</keyword>
<dbReference type="InterPro" id="IPR029017">
    <property type="entry name" value="Enolase-like_N"/>
</dbReference>
<dbReference type="InterPro" id="IPR013341">
    <property type="entry name" value="Mandelate_racemase_N_dom"/>
</dbReference>
<dbReference type="GO" id="GO:0016836">
    <property type="term" value="F:hydro-lyase activity"/>
    <property type="evidence" value="ECO:0007669"/>
    <property type="project" value="TreeGrafter"/>
</dbReference>
<comment type="cofactor">
    <cofactor evidence="1">
        <name>Mg(2+)</name>
        <dbReference type="ChEBI" id="CHEBI:18420"/>
    </cofactor>
</comment>
<evidence type="ECO:0000256" key="5">
    <source>
        <dbReference type="ARBA" id="ARBA00022723"/>
    </source>
</evidence>
<dbReference type="InterPro" id="IPR036504">
    <property type="entry name" value="CGI121/TPRKB_sf"/>
</dbReference>
<dbReference type="EMBL" id="AFRT01002191">
    <property type="protein sequence ID" value="ELU38345.1"/>
    <property type="molecule type" value="Genomic_DNA"/>
</dbReference>
<dbReference type="NCBIfam" id="NF011968">
    <property type="entry name" value="PRK15440.1"/>
    <property type="match status" value="1"/>
</dbReference>
<comment type="similarity">
    <text evidence="2 8">Belongs to the CGI121/TPRKB family.</text>
</comment>
<evidence type="ECO:0000256" key="7">
    <source>
        <dbReference type="ARBA" id="ARBA00025043"/>
    </source>
</evidence>
<dbReference type="Pfam" id="PF02746">
    <property type="entry name" value="MR_MLE_N"/>
    <property type="match status" value="1"/>
</dbReference>
<dbReference type="Gene3D" id="3.30.390.10">
    <property type="entry name" value="Enolase-like, N-terminal domain"/>
    <property type="match status" value="1"/>
</dbReference>
<dbReference type="HOGENOM" id="CLU_403946_0_0_1"/>
<keyword evidence="6" id="KW-0460">Magnesium</keyword>
<evidence type="ECO:0000256" key="4">
    <source>
        <dbReference type="ARBA" id="ARBA00016009"/>
    </source>
</evidence>
<sequence>MSFPTITEIKTFVVPGVSEGEGGDYHSQKAGHWIIGQISNPMSRYEQYKASRVSWGINVLGSFCVQLTASDGSVGFATGMGGPPSCWLVEQHFKRFLIGADPRDTSILSDQMLRASMYYGRKGLVVATISVVDLALWDLVGKIRKEPVYKMIGGRTRDHLSFYCTGPLPAEAKRLGFWGGKVPLTWGPADGQEGMRKNYEELKKHRESGPDFPIMVDCYMSLTVRRSNLQRNSFLAHLMTLEVLHPDAEGYEKLKAALPQLKWTTGEHEYTRYGFKKLLDTKSIDIIQPDIMWCGGLTELLRITSLASAYDVDVVCHGSGPYSYHFAVSQSNTPFTEIICNAPDGKSVKPVFGNLFLNEVMPFNGRIELEKLDAPGFGLELNPAIKLIDGAKLLTPDPEKPLGQAASAASQEPKAEDRRSCNTPTPIFCPPDSIYSTVNYPIHLADQKAASQVPTNFHLTTTPLNGSIGGIYPSSTSTMLSSTYKFFPPELSRVHIALFTNVQNASELRSRLIKASTMEGEEGEEEREAVNFAFVDAAPITSLLHLQTAIQQATLASTDGTLRTKTVHSEILWISESIKRFGISDSSKSVFVVRVTSPELSVENILGSMKAAIQGEEVPIEALSEITDWPLVCKYYKVSNDPAVVELTKGSKEESQKFSEEAKAAINEIVVSSVAMKNVMS</sequence>
<dbReference type="PANTHER" id="PTHR13794">
    <property type="entry name" value="ENOLASE SUPERFAMILY, MANDELATE RACEMASE"/>
    <property type="match status" value="1"/>
</dbReference>
<dbReference type="InterPro" id="IPR029065">
    <property type="entry name" value="Enolase_C-like"/>
</dbReference>
<dbReference type="Gene3D" id="3.20.20.120">
    <property type="entry name" value="Enolase-like C-terminal domain"/>
    <property type="match status" value="1"/>
</dbReference>
<dbReference type="FunFam" id="3.20.20.120:FF:000005">
    <property type="entry name" value="Putative L-rhamnonate dehydratase"/>
    <property type="match status" value="1"/>
</dbReference>
<dbReference type="InterPro" id="IPR036849">
    <property type="entry name" value="Enolase-like_C_sf"/>
</dbReference>
<name>L8WKA8_THACA</name>
<keyword evidence="8" id="KW-0539">Nucleus</keyword>
<evidence type="ECO:0000256" key="2">
    <source>
        <dbReference type="ARBA" id="ARBA00005546"/>
    </source>
</evidence>
<dbReference type="Proteomes" id="UP000011668">
    <property type="component" value="Unassembled WGS sequence"/>
</dbReference>
<evidence type="ECO:0000256" key="8">
    <source>
        <dbReference type="RuleBase" id="RU004398"/>
    </source>
</evidence>
<evidence type="ECO:0000259" key="11">
    <source>
        <dbReference type="Pfam" id="PF13378"/>
    </source>
</evidence>
<protein>
    <recommendedName>
        <fullName evidence="4">EKC/KEOPS complex subunit CGI121</fullName>
    </recommendedName>
    <alternativeName>
        <fullName evidence="3">EKC/KEOPS complex subunit cgi121</fullName>
    </alternativeName>
</protein>
<feature type="region of interest" description="Disordered" evidence="9">
    <location>
        <begin position="398"/>
        <end position="423"/>
    </location>
</feature>
<dbReference type="PANTHER" id="PTHR13794:SF58">
    <property type="entry name" value="MITOCHONDRIAL ENOLASE SUPERFAMILY MEMBER 1"/>
    <property type="match status" value="1"/>
</dbReference>
<evidence type="ECO:0000256" key="1">
    <source>
        <dbReference type="ARBA" id="ARBA00001946"/>
    </source>
</evidence>
<dbReference type="GO" id="GO:0000287">
    <property type="term" value="F:magnesium ion binding"/>
    <property type="evidence" value="ECO:0007669"/>
    <property type="project" value="TreeGrafter"/>
</dbReference>
<keyword evidence="13" id="KW-1185">Reference proteome</keyword>
<dbReference type="InterPro" id="IPR013926">
    <property type="entry name" value="CGI121/TPRKB"/>
</dbReference>
<dbReference type="Pfam" id="PF08617">
    <property type="entry name" value="CGI-121"/>
    <property type="match status" value="1"/>
</dbReference>
<dbReference type="SFLD" id="SFLDS00001">
    <property type="entry name" value="Enolase"/>
    <property type="match status" value="1"/>
</dbReference>
<dbReference type="SUPFAM" id="SSF54826">
    <property type="entry name" value="Enolase N-terminal domain-like"/>
    <property type="match status" value="1"/>
</dbReference>
<feature type="domain" description="Enolase C-terminal" evidence="11">
    <location>
        <begin position="187"/>
        <end position="384"/>
    </location>
</feature>
<organism evidence="12 13">
    <name type="scientific">Thanatephorus cucumeris (strain AG1-IA)</name>
    <name type="common">Rice sheath blight fungus</name>
    <name type="synonym">Rhizoctonia solani</name>
    <dbReference type="NCBI Taxonomy" id="983506"/>
    <lineage>
        <taxon>Eukaryota</taxon>
        <taxon>Fungi</taxon>
        <taxon>Dikarya</taxon>
        <taxon>Basidiomycota</taxon>
        <taxon>Agaricomycotina</taxon>
        <taxon>Agaricomycetes</taxon>
        <taxon>Cantharellales</taxon>
        <taxon>Ceratobasidiaceae</taxon>
        <taxon>Rhizoctonia</taxon>
        <taxon>Rhizoctonia solani AG-1</taxon>
    </lineage>
</organism>
<evidence type="ECO:0000256" key="6">
    <source>
        <dbReference type="ARBA" id="ARBA00022842"/>
    </source>
</evidence>
<evidence type="ECO:0000313" key="12">
    <source>
        <dbReference type="EMBL" id="ELU38345.1"/>
    </source>
</evidence>
<evidence type="ECO:0000256" key="9">
    <source>
        <dbReference type="SAM" id="MobiDB-lite"/>
    </source>
</evidence>
<comment type="function">
    <text evidence="7">Component of the EKC/KEOPS complex that is required for the formation of a threonylcarbamoyl group on adenosine at position 37 (t(6)A37) in tRNAs that read codons beginning with adenine. The complex is probably involved in the transfer of the threonylcarbamoyl moiety of threonylcarbamoyl-AMP (TC-AMP) to the N6 group of A37. CGI121 acts as an allosteric effector that regulates the t(6)A activity of the complex. The EKC/KEOPS complex also promotes both telomere uncapping and telomere elongation. The complex is required for efficient recruitment of transcriptional coactivators. CGI121 is not required for tRNA modification.</text>
</comment>
<dbReference type="InterPro" id="IPR046945">
    <property type="entry name" value="RHMD-like"/>
</dbReference>
<dbReference type="OrthoDB" id="329139at2759"/>
<dbReference type="Pfam" id="PF13378">
    <property type="entry name" value="MR_MLE_C"/>
    <property type="match status" value="1"/>
</dbReference>
<dbReference type="STRING" id="983506.L8WKA8"/>
<gene>
    <name evidence="12" type="ORF">AG1IA_07624</name>
</gene>
<reference evidence="12 13" key="1">
    <citation type="journal article" date="2013" name="Nat. Commun.">
        <title>The evolution and pathogenic mechanisms of the rice sheath blight pathogen.</title>
        <authorList>
            <person name="Zheng A."/>
            <person name="Lin R."/>
            <person name="Xu L."/>
            <person name="Qin P."/>
            <person name="Tang C."/>
            <person name="Ai P."/>
            <person name="Zhang D."/>
            <person name="Liu Y."/>
            <person name="Sun Z."/>
            <person name="Feng H."/>
            <person name="Wang Y."/>
            <person name="Chen Y."/>
            <person name="Liang X."/>
            <person name="Fu R."/>
            <person name="Li Q."/>
            <person name="Zhang J."/>
            <person name="Yu X."/>
            <person name="Xie Z."/>
            <person name="Ding L."/>
            <person name="Guan P."/>
            <person name="Tang J."/>
            <person name="Liang Y."/>
            <person name="Wang S."/>
            <person name="Deng Q."/>
            <person name="Li S."/>
            <person name="Zhu J."/>
            <person name="Wang L."/>
            <person name="Liu H."/>
            <person name="Li P."/>
        </authorList>
    </citation>
    <scope>NUCLEOTIDE SEQUENCE [LARGE SCALE GENOMIC DNA]</scope>
    <source>
        <strain evidence="13">AG-1 IA</strain>
    </source>
</reference>
<accession>L8WKA8</accession>
<feature type="domain" description="Mandelate racemase/muconate lactonizing enzyme N-terminal" evidence="10">
    <location>
        <begin position="65"/>
        <end position="153"/>
    </location>
</feature>
<dbReference type="Gene3D" id="3.30.2380.10">
    <property type="entry name" value="CGI121/TPRKB"/>
    <property type="match status" value="1"/>
</dbReference>
<dbReference type="GO" id="GO:0016052">
    <property type="term" value="P:carbohydrate catabolic process"/>
    <property type="evidence" value="ECO:0007669"/>
    <property type="project" value="TreeGrafter"/>
</dbReference>
<proteinExistence type="inferred from homology"/>
<comment type="caution">
    <text evidence="12">The sequence shown here is derived from an EMBL/GenBank/DDBJ whole genome shotgun (WGS) entry which is preliminary data.</text>
</comment>
<evidence type="ECO:0000259" key="10">
    <source>
        <dbReference type="Pfam" id="PF02746"/>
    </source>
</evidence>
<dbReference type="SUPFAM" id="SSF143870">
    <property type="entry name" value="PF0523-like"/>
    <property type="match status" value="1"/>
</dbReference>
<dbReference type="SUPFAM" id="SSF51604">
    <property type="entry name" value="Enolase C-terminal domain-like"/>
    <property type="match status" value="1"/>
</dbReference>
<dbReference type="AlphaFoldDB" id="L8WKA8"/>
<evidence type="ECO:0000256" key="3">
    <source>
        <dbReference type="ARBA" id="ARBA00015316"/>
    </source>
</evidence>